<sequence length="52" mass="6142">MIMNQMQRILLSAPQSYPPVLGPMLRLQYCPLRIKKIQTFEEEHKHIFSQGT</sequence>
<proteinExistence type="predicted"/>
<dbReference type="AlphaFoldDB" id="A0A3P5YUG7"/>
<reference evidence="1" key="1">
    <citation type="submission" date="2018-11" db="EMBL/GenBank/DDBJ databases">
        <authorList>
            <consortium name="Genoscope - CEA"/>
            <person name="William W."/>
        </authorList>
    </citation>
    <scope>NUCLEOTIDE SEQUENCE</scope>
</reference>
<name>A0A3P5YUG7_BRACM</name>
<evidence type="ECO:0000313" key="1">
    <source>
        <dbReference type="EMBL" id="VDC70689.1"/>
    </source>
</evidence>
<dbReference type="EMBL" id="LR031570">
    <property type="protein sequence ID" value="VDC70689.1"/>
    <property type="molecule type" value="Genomic_DNA"/>
</dbReference>
<protein>
    <submittedName>
        <fullName evidence="1">Uncharacterized protein</fullName>
    </submittedName>
</protein>
<accession>A0A3P5YUG7</accession>
<organism evidence="1">
    <name type="scientific">Brassica campestris</name>
    <name type="common">Field mustard</name>
    <dbReference type="NCBI Taxonomy" id="3711"/>
    <lineage>
        <taxon>Eukaryota</taxon>
        <taxon>Viridiplantae</taxon>
        <taxon>Streptophyta</taxon>
        <taxon>Embryophyta</taxon>
        <taxon>Tracheophyta</taxon>
        <taxon>Spermatophyta</taxon>
        <taxon>Magnoliopsida</taxon>
        <taxon>eudicotyledons</taxon>
        <taxon>Gunneridae</taxon>
        <taxon>Pentapetalae</taxon>
        <taxon>rosids</taxon>
        <taxon>malvids</taxon>
        <taxon>Brassicales</taxon>
        <taxon>Brassicaceae</taxon>
        <taxon>Brassiceae</taxon>
        <taxon>Brassica</taxon>
    </lineage>
</organism>
<gene>
    <name evidence="1" type="ORF">BRAA05T20403Z</name>
</gene>